<feature type="transmembrane region" description="Helical" evidence="9">
    <location>
        <begin position="197"/>
        <end position="219"/>
    </location>
</feature>
<dbReference type="InParanoid" id="G7E6R3"/>
<dbReference type="HOGENOM" id="CLU_030057_6_1_1"/>
<evidence type="ECO:0000256" key="2">
    <source>
        <dbReference type="ARBA" id="ARBA00008566"/>
    </source>
</evidence>
<dbReference type="Gene3D" id="1.50.10.150">
    <property type="entry name" value="Voltage-dependent anion channel"/>
    <property type="match status" value="1"/>
</dbReference>
<feature type="transmembrane region" description="Helical" evidence="9">
    <location>
        <begin position="231"/>
        <end position="249"/>
    </location>
</feature>
<evidence type="ECO:0000313" key="11">
    <source>
        <dbReference type="Proteomes" id="UP000009131"/>
    </source>
</evidence>
<feature type="compositionally biased region" description="Polar residues" evidence="8">
    <location>
        <begin position="1"/>
        <end position="12"/>
    </location>
</feature>
<comment type="similarity">
    <text evidence="2">Belongs to the tellurite-resistance/dicarboxylate transporter (TDT) family.</text>
</comment>
<feature type="transmembrane region" description="Helical" evidence="9">
    <location>
        <begin position="86"/>
        <end position="108"/>
    </location>
</feature>
<dbReference type="GO" id="GO:0000319">
    <property type="term" value="F:sulfite transmembrane transporter activity"/>
    <property type="evidence" value="ECO:0007669"/>
    <property type="project" value="TreeGrafter"/>
</dbReference>
<evidence type="ECO:0000256" key="4">
    <source>
        <dbReference type="ARBA" id="ARBA00022475"/>
    </source>
</evidence>
<evidence type="ECO:0000256" key="5">
    <source>
        <dbReference type="ARBA" id="ARBA00022692"/>
    </source>
</evidence>
<gene>
    <name evidence="10" type="primary">Mo05209</name>
    <name evidence="10" type="ORF">E5Q_05209</name>
</gene>
<evidence type="ECO:0000256" key="9">
    <source>
        <dbReference type="SAM" id="Phobius"/>
    </source>
</evidence>
<comment type="subcellular location">
    <subcellularLocation>
        <location evidence="1">Cell membrane</location>
        <topology evidence="1">Multi-pass membrane protein</topology>
    </subcellularLocation>
</comment>
<evidence type="ECO:0000256" key="8">
    <source>
        <dbReference type="SAM" id="MobiDB-lite"/>
    </source>
</evidence>
<keyword evidence="5 9" id="KW-0812">Transmembrane</keyword>
<dbReference type="InterPro" id="IPR051629">
    <property type="entry name" value="Sulfite_efflux_TDT"/>
</dbReference>
<dbReference type="FunFam" id="1.50.10.150:FF:000004">
    <property type="entry name" value="Malic acid transporter"/>
    <property type="match status" value="1"/>
</dbReference>
<sequence>MADPLQTDSNVTAAGGDQPDELDQRDEARLQGGLKDRNPFKLHPRCGAIGVRAMLFTPSWFSINMGTGITSILLHNLPYQFPGLGIISVVIFVFNLILFLTFLSMSILRYSLYPRIFALMVTHSTQAFFLGTFSMGFSTIVNMIAFVCIPAFGQHFVILAWALWWINAIISLLVGIGVPFAMFNYHNQSLEVLNGTWLLPSVSPIVAAATGGIVADYLPASHARLTLTISYILWGSAFPVSLLIMAVYFHRLAVHHLPPAAAIVSVFLPLGPCGQGAFAILQFSKVIRKLAMETGVGLGAGSTFNPAEQVQMANALYICTIAVALVIWGLGLFWLSIAVLSIIKMASTDGLIFNMGWWGFTFPLGVFTVATTTLGVELQSDALKILGTVFTGCETLLWLLLITRTALRAYDGRMFSSPCLGDIGVNLAAANSCACEKCTRSV</sequence>
<keyword evidence="4" id="KW-1003">Cell membrane</keyword>
<dbReference type="CDD" id="cd09318">
    <property type="entry name" value="TDT_SSU1"/>
    <property type="match status" value="1"/>
</dbReference>
<reference evidence="10 11" key="2">
    <citation type="journal article" date="2012" name="Open Biol.">
        <title>Characteristics of nucleosomes and linker DNA regions on the genome of the basidiomycete Mixia osmundae revealed by mono- and dinucleosome mapping.</title>
        <authorList>
            <person name="Nishida H."/>
            <person name="Kondo S."/>
            <person name="Matsumoto T."/>
            <person name="Suzuki Y."/>
            <person name="Yoshikawa H."/>
            <person name="Taylor T.D."/>
            <person name="Sugiyama J."/>
        </authorList>
    </citation>
    <scope>NUCLEOTIDE SEQUENCE [LARGE SCALE GENOMIC DNA]</scope>
    <source>
        <strain evidence="11">CBS 9802 / IAM 14324 / JCM 22182 / KY 12970</strain>
    </source>
</reference>
<feature type="transmembrane region" description="Helical" evidence="9">
    <location>
        <begin position="382"/>
        <end position="403"/>
    </location>
</feature>
<evidence type="ECO:0000256" key="6">
    <source>
        <dbReference type="ARBA" id="ARBA00022989"/>
    </source>
</evidence>
<dbReference type="GO" id="GO:0005886">
    <property type="term" value="C:plasma membrane"/>
    <property type="evidence" value="ECO:0007669"/>
    <property type="project" value="UniProtKB-SubCell"/>
</dbReference>
<keyword evidence="6 9" id="KW-1133">Transmembrane helix</keyword>
<dbReference type="eggNOG" id="ENOG502QT02">
    <property type="taxonomic scope" value="Eukaryota"/>
</dbReference>
<evidence type="ECO:0008006" key="12">
    <source>
        <dbReference type="Google" id="ProtNLM"/>
    </source>
</evidence>
<keyword evidence="11" id="KW-1185">Reference proteome</keyword>
<feature type="transmembrane region" description="Helical" evidence="9">
    <location>
        <begin position="315"/>
        <end position="343"/>
    </location>
</feature>
<protein>
    <recommendedName>
        <fullName evidence="12">Sulfite efflux pump SSU1</fullName>
    </recommendedName>
</protein>
<dbReference type="PANTHER" id="PTHR31686:SF1">
    <property type="entry name" value="SULFITE EFFLUX PUMP SSU1"/>
    <property type="match status" value="1"/>
</dbReference>
<dbReference type="EMBL" id="BABT02000153">
    <property type="protein sequence ID" value="GAA98523.1"/>
    <property type="molecule type" value="Genomic_DNA"/>
</dbReference>
<organism evidence="10 11">
    <name type="scientific">Mixia osmundae (strain CBS 9802 / IAM 14324 / JCM 22182 / KY 12970)</name>
    <dbReference type="NCBI Taxonomy" id="764103"/>
    <lineage>
        <taxon>Eukaryota</taxon>
        <taxon>Fungi</taxon>
        <taxon>Dikarya</taxon>
        <taxon>Basidiomycota</taxon>
        <taxon>Pucciniomycotina</taxon>
        <taxon>Mixiomycetes</taxon>
        <taxon>Mixiales</taxon>
        <taxon>Mixiaceae</taxon>
        <taxon>Mixia</taxon>
    </lineage>
</organism>
<accession>G7E6R3</accession>
<dbReference type="AlphaFoldDB" id="G7E6R3"/>
<dbReference type="OMA" id="LGPNWYA"/>
<keyword evidence="7 9" id="KW-0472">Membrane</keyword>
<comment type="caution">
    <text evidence="10">The sequence shown here is derived from an EMBL/GenBank/DDBJ whole genome shotgun (WGS) entry which is preliminary data.</text>
</comment>
<feature type="transmembrane region" description="Helical" evidence="9">
    <location>
        <begin position="355"/>
        <end position="376"/>
    </location>
</feature>
<evidence type="ECO:0000256" key="7">
    <source>
        <dbReference type="ARBA" id="ARBA00023136"/>
    </source>
</evidence>
<feature type="transmembrane region" description="Helical" evidence="9">
    <location>
        <begin position="158"/>
        <end position="185"/>
    </location>
</feature>
<dbReference type="Pfam" id="PF03595">
    <property type="entry name" value="SLAC1"/>
    <property type="match status" value="1"/>
</dbReference>
<name>G7E6R3_MIXOS</name>
<evidence type="ECO:0000256" key="1">
    <source>
        <dbReference type="ARBA" id="ARBA00004651"/>
    </source>
</evidence>
<dbReference type="PANTHER" id="PTHR31686">
    <property type="match status" value="1"/>
</dbReference>
<dbReference type="RefSeq" id="XP_014567657.1">
    <property type="nucleotide sequence ID" value="XM_014712171.1"/>
</dbReference>
<keyword evidence="3" id="KW-0813">Transport</keyword>
<dbReference type="InterPro" id="IPR004695">
    <property type="entry name" value="SLAC1/Mae1/Ssu1/TehA"/>
</dbReference>
<feature type="transmembrane region" description="Helical" evidence="9">
    <location>
        <begin position="128"/>
        <end position="152"/>
    </location>
</feature>
<dbReference type="Proteomes" id="UP000009131">
    <property type="component" value="Unassembled WGS sequence"/>
</dbReference>
<evidence type="ECO:0000313" key="10">
    <source>
        <dbReference type="EMBL" id="GAA98523.1"/>
    </source>
</evidence>
<feature type="transmembrane region" description="Helical" evidence="9">
    <location>
        <begin position="53"/>
        <end position="74"/>
    </location>
</feature>
<dbReference type="InterPro" id="IPR038665">
    <property type="entry name" value="Voltage-dep_anion_channel_sf"/>
</dbReference>
<proteinExistence type="inferred from homology"/>
<feature type="region of interest" description="Disordered" evidence="8">
    <location>
        <begin position="1"/>
        <end position="23"/>
    </location>
</feature>
<dbReference type="OrthoDB" id="1099at2759"/>
<feature type="transmembrane region" description="Helical" evidence="9">
    <location>
        <begin position="261"/>
        <end position="283"/>
    </location>
</feature>
<evidence type="ECO:0000256" key="3">
    <source>
        <dbReference type="ARBA" id="ARBA00022448"/>
    </source>
</evidence>
<reference evidence="10 11" key="1">
    <citation type="journal article" date="2011" name="J. Gen. Appl. Microbiol.">
        <title>Draft genome sequencing of the enigmatic basidiomycete Mixia osmundae.</title>
        <authorList>
            <person name="Nishida H."/>
            <person name="Nagatsuka Y."/>
            <person name="Sugiyama J."/>
        </authorList>
    </citation>
    <scope>NUCLEOTIDE SEQUENCE [LARGE SCALE GENOMIC DNA]</scope>
    <source>
        <strain evidence="11">CBS 9802 / IAM 14324 / JCM 22182 / KY 12970</strain>
    </source>
</reference>